<sequence>MLYKKVDELNYVLTKNNLIDLAELLGNRKEMLIRNILAGISKGIGIGIGVTIITAIIIYILQKIVKLNIPIIGEYIIDIVEIVEKRR</sequence>
<keyword evidence="1" id="KW-0472">Membrane</keyword>
<reference evidence="2" key="2">
    <citation type="journal article" date="2021" name="PeerJ">
        <title>Extensive microbial diversity within the chicken gut microbiome revealed by metagenomics and culture.</title>
        <authorList>
            <person name="Gilroy R."/>
            <person name="Ravi A."/>
            <person name="Getino M."/>
            <person name="Pursley I."/>
            <person name="Horton D.L."/>
            <person name="Alikhan N.F."/>
            <person name="Baker D."/>
            <person name="Gharbi K."/>
            <person name="Hall N."/>
            <person name="Watson M."/>
            <person name="Adriaenssens E.M."/>
            <person name="Foster-Nyarko E."/>
            <person name="Jarju S."/>
            <person name="Secka A."/>
            <person name="Antonio M."/>
            <person name="Oren A."/>
            <person name="Chaudhuri R.R."/>
            <person name="La Ragione R."/>
            <person name="Hildebrand F."/>
            <person name="Pallen M.J."/>
        </authorList>
    </citation>
    <scope>NUCLEOTIDE SEQUENCE</scope>
    <source>
        <strain evidence="2">CHK195-15760</strain>
    </source>
</reference>
<dbReference type="InterPro" id="IPR043723">
    <property type="entry name" value="DUF5665"/>
</dbReference>
<evidence type="ECO:0000313" key="3">
    <source>
        <dbReference type="Proteomes" id="UP000824093"/>
    </source>
</evidence>
<evidence type="ECO:0000313" key="2">
    <source>
        <dbReference type="EMBL" id="HIU51593.1"/>
    </source>
</evidence>
<name>A0A9D1S9P5_9FIRM</name>
<dbReference type="Pfam" id="PF18910">
    <property type="entry name" value="DUF5665"/>
    <property type="match status" value="1"/>
</dbReference>
<accession>A0A9D1S9P5</accession>
<gene>
    <name evidence="2" type="ORF">IAB70_03085</name>
</gene>
<dbReference type="AlphaFoldDB" id="A0A9D1S9P5"/>
<evidence type="ECO:0000256" key="1">
    <source>
        <dbReference type="SAM" id="Phobius"/>
    </source>
</evidence>
<feature type="transmembrane region" description="Helical" evidence="1">
    <location>
        <begin position="36"/>
        <end position="61"/>
    </location>
</feature>
<keyword evidence="1" id="KW-0812">Transmembrane</keyword>
<keyword evidence="1" id="KW-1133">Transmembrane helix</keyword>
<dbReference type="Proteomes" id="UP000824093">
    <property type="component" value="Unassembled WGS sequence"/>
</dbReference>
<protein>
    <submittedName>
        <fullName evidence="2">Uncharacterized protein</fullName>
    </submittedName>
</protein>
<organism evidence="2 3">
    <name type="scientific">Candidatus Merdicola faecigallinarum</name>
    <dbReference type="NCBI Taxonomy" id="2840862"/>
    <lineage>
        <taxon>Bacteria</taxon>
        <taxon>Bacillati</taxon>
        <taxon>Bacillota</taxon>
        <taxon>Clostridia</taxon>
        <taxon>Candidatus Merdicola</taxon>
    </lineage>
</organism>
<dbReference type="EMBL" id="DVNH01000021">
    <property type="protein sequence ID" value="HIU51593.1"/>
    <property type="molecule type" value="Genomic_DNA"/>
</dbReference>
<reference evidence="2" key="1">
    <citation type="submission" date="2020-10" db="EMBL/GenBank/DDBJ databases">
        <authorList>
            <person name="Gilroy R."/>
        </authorList>
    </citation>
    <scope>NUCLEOTIDE SEQUENCE</scope>
    <source>
        <strain evidence="2">CHK195-15760</strain>
    </source>
</reference>
<proteinExistence type="predicted"/>
<comment type="caution">
    <text evidence="2">The sequence shown here is derived from an EMBL/GenBank/DDBJ whole genome shotgun (WGS) entry which is preliminary data.</text>
</comment>